<dbReference type="InterPro" id="IPR016160">
    <property type="entry name" value="Ald_DH_CS_CYS"/>
</dbReference>
<dbReference type="PROSITE" id="PS00070">
    <property type="entry name" value="ALDEHYDE_DEHYDR_CYS"/>
    <property type="match status" value="1"/>
</dbReference>
<dbReference type="InterPro" id="IPR016162">
    <property type="entry name" value="Ald_DH_N"/>
</dbReference>
<gene>
    <name evidence="5" type="ORF">GNZ13_20835</name>
</gene>
<name>A0A972NRA7_9BURK</name>
<evidence type="ECO:0000313" key="6">
    <source>
        <dbReference type="Proteomes" id="UP000655523"/>
    </source>
</evidence>
<keyword evidence="3" id="KW-0560">Oxidoreductase</keyword>
<evidence type="ECO:0000256" key="2">
    <source>
        <dbReference type="ARBA" id="ARBA00022857"/>
    </source>
</evidence>
<dbReference type="SUPFAM" id="SSF53720">
    <property type="entry name" value="ALDH-like"/>
    <property type="match status" value="1"/>
</dbReference>
<reference evidence="5 6" key="1">
    <citation type="submission" date="2019-11" db="EMBL/GenBank/DDBJ databases">
        <title>Metabolism of dissolved organic matter in forest soils.</title>
        <authorList>
            <person name="Cyle K.T."/>
            <person name="Wilhelm R.C."/>
            <person name="Martinez C.E."/>
        </authorList>
    </citation>
    <scope>NUCLEOTIDE SEQUENCE [LARGE SCALE GENOMIC DNA]</scope>
    <source>
        <strain evidence="5 6">5N</strain>
    </source>
</reference>
<dbReference type="Gene3D" id="3.40.309.10">
    <property type="entry name" value="Aldehyde Dehydrogenase, Chain A, domain 2"/>
    <property type="match status" value="1"/>
</dbReference>
<evidence type="ECO:0000313" key="5">
    <source>
        <dbReference type="EMBL" id="NPT56959.1"/>
    </source>
</evidence>
<proteinExistence type="inferred from homology"/>
<keyword evidence="6" id="KW-1185">Reference proteome</keyword>
<dbReference type="CDD" id="cd07100">
    <property type="entry name" value="ALDH_SSADH1_GabD1"/>
    <property type="match status" value="1"/>
</dbReference>
<dbReference type="GO" id="GO:0004777">
    <property type="term" value="F:succinate-semialdehyde dehydrogenase (NAD+) activity"/>
    <property type="evidence" value="ECO:0007669"/>
    <property type="project" value="TreeGrafter"/>
</dbReference>
<evidence type="ECO:0000256" key="1">
    <source>
        <dbReference type="ARBA" id="ARBA00009986"/>
    </source>
</evidence>
<dbReference type="InterPro" id="IPR016163">
    <property type="entry name" value="Ald_DH_C"/>
</dbReference>
<comment type="caution">
    <text evidence="5">The sequence shown here is derived from an EMBL/GenBank/DDBJ whole genome shotgun (WGS) entry which is preliminary data.</text>
</comment>
<dbReference type="Pfam" id="PF00171">
    <property type="entry name" value="Aldedh"/>
    <property type="match status" value="1"/>
</dbReference>
<protein>
    <submittedName>
        <fullName evidence="5">Aldehyde dehydrogenase family protein</fullName>
    </submittedName>
</protein>
<dbReference type="InterPro" id="IPR016161">
    <property type="entry name" value="Ald_DH/histidinol_DH"/>
</dbReference>
<dbReference type="InterPro" id="IPR015590">
    <property type="entry name" value="Aldehyde_DH_dom"/>
</dbReference>
<evidence type="ECO:0000259" key="4">
    <source>
        <dbReference type="Pfam" id="PF00171"/>
    </source>
</evidence>
<feature type="domain" description="Aldehyde dehydrogenase" evidence="4">
    <location>
        <begin position="3"/>
        <end position="452"/>
    </location>
</feature>
<dbReference type="FunFam" id="3.40.605.10:FF:000012">
    <property type="entry name" value="NAD-dependent succinate-semialdehyde dehydrogenase"/>
    <property type="match status" value="1"/>
</dbReference>
<evidence type="ECO:0000256" key="3">
    <source>
        <dbReference type="ARBA" id="ARBA00023002"/>
    </source>
</evidence>
<dbReference type="EMBL" id="WOEZ01000111">
    <property type="protein sequence ID" value="NPT56959.1"/>
    <property type="molecule type" value="Genomic_DNA"/>
</dbReference>
<dbReference type="InterPro" id="IPR044148">
    <property type="entry name" value="ALDH_GabD1-like"/>
</dbReference>
<accession>A0A972NRA7</accession>
<organism evidence="5 6">
    <name type="scientific">Paraburkholderia elongata</name>
    <dbReference type="NCBI Taxonomy" id="2675747"/>
    <lineage>
        <taxon>Bacteria</taxon>
        <taxon>Pseudomonadati</taxon>
        <taxon>Pseudomonadota</taxon>
        <taxon>Betaproteobacteria</taxon>
        <taxon>Burkholderiales</taxon>
        <taxon>Burkholderiaceae</taxon>
        <taxon>Paraburkholderia</taxon>
    </lineage>
</organism>
<dbReference type="InterPro" id="IPR047110">
    <property type="entry name" value="GABD/Sad-like"/>
</dbReference>
<dbReference type="Gene3D" id="3.40.605.10">
    <property type="entry name" value="Aldehyde Dehydrogenase, Chain A, domain 1"/>
    <property type="match status" value="1"/>
</dbReference>
<sequence length="467" mass="50182">MSYATINPSTGELVNEFAEISDGDLFGVLDRAHKCYESDWSRRSIADRAEVMFAVAAKLRENIDEYAGYATLEMGKLTAQSRAEVELSAKILDYYARNAETFLKPTRIAGVEDAVVQTLPIGVILGIEPWNFPYYQVARVIAPQLMVGNVVIIKHAPGVPQTALALERLLESAGAPSGAYTNLFASNEQIARLIDDSRVRGVTITGSERAGSAVAERAGRALKKTVMELGGSDPFIVLEDAPLETTLDAAILGRLVNAGQSCVAAKRFIVVGKDRGSEFLGGLIERMKSIKIGDPKDPQTALGPVCSEPALLGLLDQISTAEAGGAQVVLGGNRIDRPGFYLEPTIITGIDPQNPLFLQETFGPIVSFYVVENEDEAVDLANATAFGLGASIYTADLDRGKRLANRIDSGMVFVNHPTYSLPELPFGGVKNSGFGRELSELGFAEFTNRKLVNVFPAGTKPRRPVTA</sequence>
<dbReference type="Proteomes" id="UP000655523">
    <property type="component" value="Unassembled WGS sequence"/>
</dbReference>
<dbReference type="RefSeq" id="WP_172167724.1">
    <property type="nucleotide sequence ID" value="NZ_WOEZ01000111.1"/>
</dbReference>
<comment type="similarity">
    <text evidence="1">Belongs to the aldehyde dehydrogenase family.</text>
</comment>
<dbReference type="PANTHER" id="PTHR43217:SF2">
    <property type="entry name" value="SUCCINATE-SEMIALDEHYDE DEHYDROGENASE [NADP(+)]"/>
    <property type="match status" value="1"/>
</dbReference>
<keyword evidence="2" id="KW-0521">NADP</keyword>
<dbReference type="GO" id="GO:0004030">
    <property type="term" value="F:aldehyde dehydrogenase [NAD(P)+] activity"/>
    <property type="evidence" value="ECO:0007669"/>
    <property type="project" value="InterPro"/>
</dbReference>
<dbReference type="AlphaFoldDB" id="A0A972NRA7"/>
<dbReference type="PANTHER" id="PTHR43217">
    <property type="entry name" value="SUCCINATE SEMIALDEHYDE DEHYDROGENASE [NAD(P)+] SAD"/>
    <property type="match status" value="1"/>
</dbReference>